<dbReference type="AlphaFoldDB" id="A0A4R2KUA0"/>
<reference evidence="1 2" key="1">
    <citation type="submission" date="2019-03" db="EMBL/GenBank/DDBJ databases">
        <title>Genomic Encyclopedia of Type Strains, Phase IV (KMG-IV): sequencing the most valuable type-strain genomes for metagenomic binning, comparative biology and taxonomic classification.</title>
        <authorList>
            <person name="Goeker M."/>
        </authorList>
    </citation>
    <scope>NUCLEOTIDE SEQUENCE [LARGE SCALE GENOMIC DNA]</scope>
    <source>
        <strain evidence="1 2">DSM 23344</strain>
    </source>
</reference>
<proteinExistence type="predicted"/>
<dbReference type="InterPro" id="IPR011322">
    <property type="entry name" value="N-reg_PII-like_a/b"/>
</dbReference>
<keyword evidence="2" id="KW-1185">Reference proteome</keyword>
<dbReference type="OrthoDB" id="5296902at2"/>
<gene>
    <name evidence="1" type="ORF">EV688_11265</name>
</gene>
<comment type="caution">
    <text evidence="1">The sequence shown here is derived from an EMBL/GenBank/DDBJ whole genome shotgun (WGS) entry which is preliminary data.</text>
</comment>
<dbReference type="SUPFAM" id="SSF54913">
    <property type="entry name" value="GlnB-like"/>
    <property type="match status" value="1"/>
</dbReference>
<dbReference type="Gene3D" id="3.30.70.120">
    <property type="match status" value="1"/>
</dbReference>
<accession>A0A4R2KUA0</accession>
<dbReference type="Proteomes" id="UP000294980">
    <property type="component" value="Unassembled WGS sequence"/>
</dbReference>
<dbReference type="InterPro" id="IPR021634">
    <property type="entry name" value="DUF3240"/>
</dbReference>
<dbReference type="InterPro" id="IPR015867">
    <property type="entry name" value="N-reg_PII/ATP_PRibTrfase_C"/>
</dbReference>
<dbReference type="RefSeq" id="WP_117318756.1">
    <property type="nucleotide sequence ID" value="NZ_QQSW01000015.1"/>
</dbReference>
<evidence type="ECO:0000313" key="1">
    <source>
        <dbReference type="EMBL" id="TCO74706.1"/>
    </source>
</evidence>
<organism evidence="1 2">
    <name type="scientific">Chromatocurvus halotolerans</name>
    <dbReference type="NCBI Taxonomy" id="1132028"/>
    <lineage>
        <taxon>Bacteria</taxon>
        <taxon>Pseudomonadati</taxon>
        <taxon>Pseudomonadota</taxon>
        <taxon>Gammaproteobacteria</taxon>
        <taxon>Cellvibrionales</taxon>
        <taxon>Halieaceae</taxon>
        <taxon>Chromatocurvus</taxon>
    </lineage>
</organism>
<protein>
    <submittedName>
        <fullName evidence="1">Uncharacterized protein DUF3240</fullName>
    </submittedName>
</protein>
<name>A0A4R2KUA0_9GAMM</name>
<dbReference type="EMBL" id="SLWX01000012">
    <property type="protein sequence ID" value="TCO74706.1"/>
    <property type="molecule type" value="Genomic_DNA"/>
</dbReference>
<evidence type="ECO:0000313" key="2">
    <source>
        <dbReference type="Proteomes" id="UP000294980"/>
    </source>
</evidence>
<sequence length="105" mass="11829">MSDLDLMVVLVPWRLHEDVVDALMAFEGVSGFSAVEAAGFSREHSHFNAAEMVDGARRFTRFEILHAPEQRQGILAEIEPLVGREHVRYWVVGRVETGRLGTSEH</sequence>
<dbReference type="Pfam" id="PF11582">
    <property type="entry name" value="DUF3240"/>
    <property type="match status" value="1"/>
</dbReference>